<proteinExistence type="predicted"/>
<evidence type="ECO:0000313" key="4">
    <source>
        <dbReference type="Proteomes" id="UP000595224"/>
    </source>
</evidence>
<feature type="signal peptide" evidence="2">
    <location>
        <begin position="1"/>
        <end position="21"/>
    </location>
</feature>
<keyword evidence="2" id="KW-0732">Signal</keyword>
<feature type="region of interest" description="Disordered" evidence="1">
    <location>
        <begin position="30"/>
        <end position="49"/>
    </location>
</feature>
<sequence length="535" mass="58646">MNTKKSKTLALLLAASSLVFAQEDDFAAWGDSTDSQEEQQSVTVSGSTKFQARAYPEASETPLSEADSIYDMNKIPVTVKASAHAGIAYTGTSSDAEIKLAFDKDILENHPESVLDEMNVRGYLGNLTVEAGKMKIVWGKGDKLHVIDNFNADDYTDFIIPDYIDRRLAVPMMRAVYNIPGTNTSVEAVWTPWTEPDRFASDGIWTPAAYKNLYNTVKSVQEKKVAASFKKYTKLTSGVGALSSLAALAQAEAAAGTPGKATAAYNVALENLGCTSIDEAKANLEQAGTEYTNTLLAASTVTQESLLPDTHTLRYSQFGARVTGTVGTVDLGASWYYGHFKQPSANLQNTILNSEMPELAYDQKQTFGLEAATVLWKLNLRGEAAYTLTEDTEGDDPWVHNNSVSWLAGFDMDIGLNNININVQETGTLVLNGSKIDGSTFEKYDVDYNPTGHTNNKLVVNITDSWMNEKICPEVTVMWGIERGDLVVQPKLEWKPDPALALTLSGMYIKCRDEDSEFYEWRNNSFVCLGVSAIF</sequence>
<evidence type="ECO:0000313" key="3">
    <source>
        <dbReference type="EMBL" id="QQA01997.1"/>
    </source>
</evidence>
<dbReference type="KEGG" id="tper:IWA51_05225"/>
<keyword evidence="4" id="KW-1185">Reference proteome</keyword>
<dbReference type="EMBL" id="CP064936">
    <property type="protein sequence ID" value="QQA01997.1"/>
    <property type="molecule type" value="Genomic_DNA"/>
</dbReference>
<protein>
    <submittedName>
        <fullName evidence="3">Uncharacterized protein</fullName>
    </submittedName>
</protein>
<reference evidence="3 4" key="1">
    <citation type="submission" date="2020-11" db="EMBL/GenBank/DDBJ databases">
        <title>Treponema Peruensis nv. sp., first commensal Treponema isolated from human feces.</title>
        <authorList>
            <person name="Belkhou C."/>
            <person name="Raes J."/>
        </authorList>
    </citation>
    <scope>NUCLEOTIDE SEQUENCE [LARGE SCALE GENOMIC DNA]</scope>
    <source>
        <strain evidence="3 4">RCC2812</strain>
    </source>
</reference>
<name>A0A7T3RFB4_9SPIR</name>
<feature type="chain" id="PRO_5032951934" evidence="2">
    <location>
        <begin position="22"/>
        <end position="535"/>
    </location>
</feature>
<evidence type="ECO:0000256" key="1">
    <source>
        <dbReference type="SAM" id="MobiDB-lite"/>
    </source>
</evidence>
<feature type="compositionally biased region" description="Polar residues" evidence="1">
    <location>
        <begin position="38"/>
        <end position="49"/>
    </location>
</feature>
<organism evidence="3 4">
    <name type="scientific">Treponema peruense</name>
    <dbReference type="NCBI Taxonomy" id="2787628"/>
    <lineage>
        <taxon>Bacteria</taxon>
        <taxon>Pseudomonadati</taxon>
        <taxon>Spirochaetota</taxon>
        <taxon>Spirochaetia</taxon>
        <taxon>Spirochaetales</taxon>
        <taxon>Treponemataceae</taxon>
        <taxon>Treponema</taxon>
    </lineage>
</organism>
<gene>
    <name evidence="3" type="ORF">IWA51_05225</name>
</gene>
<dbReference type="Proteomes" id="UP000595224">
    <property type="component" value="Chromosome"/>
</dbReference>
<evidence type="ECO:0000256" key="2">
    <source>
        <dbReference type="SAM" id="SignalP"/>
    </source>
</evidence>
<dbReference type="RefSeq" id="WP_198443477.1">
    <property type="nucleotide sequence ID" value="NZ_CBCSHE010000004.1"/>
</dbReference>
<dbReference type="AlphaFoldDB" id="A0A7T3RFB4"/>
<accession>A0A7T3RFB4</accession>